<evidence type="ECO:0000256" key="10">
    <source>
        <dbReference type="ARBA" id="ARBA00023004"/>
    </source>
</evidence>
<keyword evidence="12" id="KW-0472">Membrane</keyword>
<dbReference type="PANTHER" id="PTHR24305:SF166">
    <property type="entry name" value="CYTOCHROME P450 12A4, MITOCHONDRIAL-RELATED"/>
    <property type="match status" value="1"/>
</dbReference>
<keyword evidence="15" id="KW-1185">Reference proteome</keyword>
<dbReference type="SUPFAM" id="SSF48264">
    <property type="entry name" value="Cytochrome P450"/>
    <property type="match status" value="1"/>
</dbReference>
<evidence type="ECO:0000256" key="1">
    <source>
        <dbReference type="ARBA" id="ARBA00001971"/>
    </source>
</evidence>
<evidence type="ECO:0000256" key="13">
    <source>
        <dbReference type="PIRSR" id="PIRSR602403-1"/>
    </source>
</evidence>
<name>A0A0D7AX81_9AGAR</name>
<evidence type="ECO:0000256" key="2">
    <source>
        <dbReference type="ARBA" id="ARBA00004370"/>
    </source>
</evidence>
<keyword evidence="7 13" id="KW-0479">Metal-binding</keyword>
<accession>A0A0D7AX81</accession>
<dbReference type="InterPro" id="IPR001128">
    <property type="entry name" value="Cyt_P450"/>
</dbReference>
<comment type="pathway">
    <text evidence="3">Secondary metabolite biosynthesis; terpenoid biosynthesis.</text>
</comment>
<protein>
    <submittedName>
        <fullName evidence="14">Cytochrome P450</fullName>
    </submittedName>
</protein>
<evidence type="ECO:0000256" key="8">
    <source>
        <dbReference type="ARBA" id="ARBA00022989"/>
    </source>
</evidence>
<dbReference type="PRINTS" id="PR00465">
    <property type="entry name" value="EP450IV"/>
</dbReference>
<dbReference type="OrthoDB" id="1470350at2759"/>
<evidence type="ECO:0000256" key="9">
    <source>
        <dbReference type="ARBA" id="ARBA00023002"/>
    </source>
</evidence>
<keyword evidence="8" id="KW-1133">Transmembrane helix</keyword>
<dbReference type="InterPro" id="IPR002403">
    <property type="entry name" value="Cyt_P450_E_grp-IV"/>
</dbReference>
<keyword evidence="6" id="KW-0812">Transmembrane</keyword>
<dbReference type="GO" id="GO:0004497">
    <property type="term" value="F:monooxygenase activity"/>
    <property type="evidence" value="ECO:0007669"/>
    <property type="project" value="UniProtKB-KW"/>
</dbReference>
<dbReference type="CDD" id="cd11069">
    <property type="entry name" value="CYP_FUM15-like"/>
    <property type="match status" value="1"/>
</dbReference>
<proteinExistence type="inferred from homology"/>
<gene>
    <name evidence="14" type="ORF">CYLTODRAFT_426499</name>
</gene>
<dbReference type="EMBL" id="KN880731">
    <property type="protein sequence ID" value="KIY62983.1"/>
    <property type="molecule type" value="Genomic_DNA"/>
</dbReference>
<dbReference type="Proteomes" id="UP000054007">
    <property type="component" value="Unassembled WGS sequence"/>
</dbReference>
<dbReference type="InterPro" id="IPR036396">
    <property type="entry name" value="Cyt_P450_sf"/>
</dbReference>
<dbReference type="PRINTS" id="PR00385">
    <property type="entry name" value="P450"/>
</dbReference>
<evidence type="ECO:0000313" key="14">
    <source>
        <dbReference type="EMBL" id="KIY62983.1"/>
    </source>
</evidence>
<dbReference type="GO" id="GO:0016020">
    <property type="term" value="C:membrane"/>
    <property type="evidence" value="ECO:0007669"/>
    <property type="project" value="UniProtKB-SubCell"/>
</dbReference>
<comment type="similarity">
    <text evidence="4">Belongs to the cytochrome P450 family.</text>
</comment>
<sequence>MSNFASAFYDTARLSIALLLAAGAWTVYKNYTNPLWRLNGPPSPSFIWGNVKELTAAPTAPGWIKQYGRAITHSMFFGRPRLMITDPKAVAHLLNHARDYPKHEGQRYALSRMVGPGVLVVEGDEHKRQRRVMNPAFGNSYVKELVPTFFDKSFQLRDILAQGCASSPEGYQSNSVNWLSNVALDIIGLAGFGYDFHALDANAGTNELQVAFSAISANGAGPLRMLQALVPIFRLLPSRNATILVGAQKTMDRIGSTLLSEAKALIALGDKVSTTGRDMFSLLVKANTSPDLPEHQRLSDKDVITQVPTFFVAGHETTATAITWMLYALTRKPEIQKKLREELLAVPTDTLSAEDLSALPYLDCVLRETLRLHAPVIFTQRVATKADILPLSEPIIDRSGEALDGIPVQAGDLVAISLLSMNTDTKLWGEDALEFKPERWEAPPTEISAIPGVWSNVMTFLGGPRACIGYRFSIVEAKAIVFTLLRAFGFELAVKHEDIVSFSSIVQRPYVKNEMAAGSQLPVIIRPLA</sequence>
<dbReference type="PANTHER" id="PTHR24305">
    <property type="entry name" value="CYTOCHROME P450"/>
    <property type="match status" value="1"/>
</dbReference>
<dbReference type="GO" id="GO:0020037">
    <property type="term" value="F:heme binding"/>
    <property type="evidence" value="ECO:0007669"/>
    <property type="project" value="InterPro"/>
</dbReference>
<dbReference type="InterPro" id="IPR050121">
    <property type="entry name" value="Cytochrome_P450_monoxygenase"/>
</dbReference>
<feature type="binding site" description="axial binding residue" evidence="13">
    <location>
        <position position="467"/>
    </location>
    <ligand>
        <name>heme</name>
        <dbReference type="ChEBI" id="CHEBI:30413"/>
    </ligand>
    <ligandPart>
        <name>Fe</name>
        <dbReference type="ChEBI" id="CHEBI:18248"/>
    </ligandPart>
</feature>
<keyword evidence="9" id="KW-0560">Oxidoreductase</keyword>
<evidence type="ECO:0000256" key="12">
    <source>
        <dbReference type="ARBA" id="ARBA00023136"/>
    </source>
</evidence>
<comment type="cofactor">
    <cofactor evidence="1 13">
        <name>heme</name>
        <dbReference type="ChEBI" id="CHEBI:30413"/>
    </cofactor>
</comment>
<evidence type="ECO:0000256" key="3">
    <source>
        <dbReference type="ARBA" id="ARBA00004721"/>
    </source>
</evidence>
<organism evidence="14 15">
    <name type="scientific">Cylindrobasidium torrendii FP15055 ss-10</name>
    <dbReference type="NCBI Taxonomy" id="1314674"/>
    <lineage>
        <taxon>Eukaryota</taxon>
        <taxon>Fungi</taxon>
        <taxon>Dikarya</taxon>
        <taxon>Basidiomycota</taxon>
        <taxon>Agaricomycotina</taxon>
        <taxon>Agaricomycetes</taxon>
        <taxon>Agaricomycetidae</taxon>
        <taxon>Agaricales</taxon>
        <taxon>Marasmiineae</taxon>
        <taxon>Physalacriaceae</taxon>
        <taxon>Cylindrobasidium</taxon>
    </lineage>
</organism>
<reference evidence="14 15" key="1">
    <citation type="journal article" date="2015" name="Fungal Genet. Biol.">
        <title>Evolution of novel wood decay mechanisms in Agaricales revealed by the genome sequences of Fistulina hepatica and Cylindrobasidium torrendii.</title>
        <authorList>
            <person name="Floudas D."/>
            <person name="Held B.W."/>
            <person name="Riley R."/>
            <person name="Nagy L.G."/>
            <person name="Koehler G."/>
            <person name="Ransdell A.S."/>
            <person name="Younus H."/>
            <person name="Chow J."/>
            <person name="Chiniquy J."/>
            <person name="Lipzen A."/>
            <person name="Tritt A."/>
            <person name="Sun H."/>
            <person name="Haridas S."/>
            <person name="LaButti K."/>
            <person name="Ohm R.A."/>
            <person name="Kues U."/>
            <person name="Blanchette R.A."/>
            <person name="Grigoriev I.V."/>
            <person name="Minto R.E."/>
            <person name="Hibbett D.S."/>
        </authorList>
    </citation>
    <scope>NUCLEOTIDE SEQUENCE [LARGE SCALE GENOMIC DNA]</scope>
    <source>
        <strain evidence="14 15">FP15055 ss-10</strain>
    </source>
</reference>
<dbReference type="Pfam" id="PF00067">
    <property type="entry name" value="p450"/>
    <property type="match status" value="1"/>
</dbReference>
<keyword evidence="11" id="KW-0503">Monooxygenase</keyword>
<dbReference type="GO" id="GO:0005506">
    <property type="term" value="F:iron ion binding"/>
    <property type="evidence" value="ECO:0007669"/>
    <property type="project" value="InterPro"/>
</dbReference>
<dbReference type="STRING" id="1314674.A0A0D7AX81"/>
<keyword evidence="5 13" id="KW-0349">Heme</keyword>
<dbReference type="Gene3D" id="1.10.630.10">
    <property type="entry name" value="Cytochrome P450"/>
    <property type="match status" value="1"/>
</dbReference>
<evidence type="ECO:0000256" key="4">
    <source>
        <dbReference type="ARBA" id="ARBA00010617"/>
    </source>
</evidence>
<evidence type="ECO:0000256" key="11">
    <source>
        <dbReference type="ARBA" id="ARBA00023033"/>
    </source>
</evidence>
<comment type="subcellular location">
    <subcellularLocation>
        <location evidence="2">Membrane</location>
    </subcellularLocation>
</comment>
<keyword evidence="10 13" id="KW-0408">Iron</keyword>
<dbReference type="GO" id="GO:0016705">
    <property type="term" value="F:oxidoreductase activity, acting on paired donors, with incorporation or reduction of molecular oxygen"/>
    <property type="evidence" value="ECO:0007669"/>
    <property type="project" value="InterPro"/>
</dbReference>
<evidence type="ECO:0000256" key="7">
    <source>
        <dbReference type="ARBA" id="ARBA00022723"/>
    </source>
</evidence>
<dbReference type="AlphaFoldDB" id="A0A0D7AX81"/>
<evidence type="ECO:0000256" key="5">
    <source>
        <dbReference type="ARBA" id="ARBA00022617"/>
    </source>
</evidence>
<evidence type="ECO:0000313" key="15">
    <source>
        <dbReference type="Proteomes" id="UP000054007"/>
    </source>
</evidence>
<evidence type="ECO:0000256" key="6">
    <source>
        <dbReference type="ARBA" id="ARBA00022692"/>
    </source>
</evidence>